<dbReference type="SUPFAM" id="SSF53756">
    <property type="entry name" value="UDP-Glycosyltransferase/glycogen phosphorylase"/>
    <property type="match status" value="1"/>
</dbReference>
<dbReference type="Pfam" id="PF00534">
    <property type="entry name" value="Glycos_transf_1"/>
    <property type="match status" value="1"/>
</dbReference>
<dbReference type="Gene3D" id="3.40.50.2000">
    <property type="entry name" value="Glycogen Phosphorylase B"/>
    <property type="match status" value="1"/>
</dbReference>
<dbReference type="PANTHER" id="PTHR46401:SF2">
    <property type="entry name" value="GLYCOSYLTRANSFERASE WBBK-RELATED"/>
    <property type="match status" value="1"/>
</dbReference>
<evidence type="ECO:0000259" key="2">
    <source>
        <dbReference type="Pfam" id="PF00534"/>
    </source>
</evidence>
<dbReference type="CDD" id="cd03809">
    <property type="entry name" value="GT4_MtfB-like"/>
    <property type="match status" value="1"/>
</dbReference>
<reference evidence="3 4" key="1">
    <citation type="submission" date="2024-02" db="EMBL/GenBank/DDBJ databases">
        <title>Seven novel Bacillus-like species.</title>
        <authorList>
            <person name="Liu G."/>
        </authorList>
    </citation>
    <scope>NUCLEOTIDE SEQUENCE [LARGE SCALE GENOMIC DNA]</scope>
    <source>
        <strain evidence="3 4">FJAT-53654</strain>
    </source>
</reference>
<keyword evidence="4" id="KW-1185">Reference proteome</keyword>
<organism evidence="3 4">
    <name type="scientific">Metabacillus rhizosphaerae</name>
    <dbReference type="NCBI Taxonomy" id="3117747"/>
    <lineage>
        <taxon>Bacteria</taxon>
        <taxon>Bacillati</taxon>
        <taxon>Bacillota</taxon>
        <taxon>Bacilli</taxon>
        <taxon>Bacillales</taxon>
        <taxon>Bacillaceae</taxon>
        <taxon>Metabacillus</taxon>
    </lineage>
</organism>
<gene>
    <name evidence="3" type="ORF">WCV66_05220</name>
</gene>
<evidence type="ECO:0000313" key="4">
    <source>
        <dbReference type="Proteomes" id="UP001368328"/>
    </source>
</evidence>
<name>A0ABZ2MWY4_9BACI</name>
<dbReference type="RefSeq" id="WP_338788143.1">
    <property type="nucleotide sequence ID" value="NZ_CP147403.1"/>
</dbReference>
<evidence type="ECO:0000256" key="1">
    <source>
        <dbReference type="ARBA" id="ARBA00022679"/>
    </source>
</evidence>
<dbReference type="PANTHER" id="PTHR46401">
    <property type="entry name" value="GLYCOSYLTRANSFERASE WBBK-RELATED"/>
    <property type="match status" value="1"/>
</dbReference>
<sequence length="352" mass="40377">MTLYINGRFLTQRVTGVQRFAIEIIKELDKQTEIKFTILVPKEYEGSHSFENIKIKKIGNFSGHLWEQLNLPLYIKERPLINFCNTAPVLKKNQIVVIHDAAVYASPKGFSTLFRIWYKIMFYFISKLSRKILTISQFSARELTKYLKINEKKLDFISEGKEHFDNIIENENVIKKFGLRKHKFILAVSSLHPNKNFKALVEATQYLNDGDFDIVIAGGTDTKVFNIANIENHNIRKLGYVTDEELKGLYLNAGCFVFPSIYEGFGLPPLEAMSTGCPVIVSEVGPMHEVCGNAAIYFNPYDSKELSEKIKIIMNNDEERKDLQSKGLRQAQKYSWSKAAAQLIDQAKMLRI</sequence>
<proteinExistence type="predicted"/>
<protein>
    <submittedName>
        <fullName evidence="3">Glycosyltransferase family 1 protein</fullName>
    </submittedName>
</protein>
<accession>A0ABZ2MWY4</accession>
<keyword evidence="1" id="KW-0808">Transferase</keyword>
<dbReference type="EMBL" id="CP147403">
    <property type="protein sequence ID" value="WXB89640.1"/>
    <property type="molecule type" value="Genomic_DNA"/>
</dbReference>
<dbReference type="Proteomes" id="UP001368328">
    <property type="component" value="Chromosome"/>
</dbReference>
<evidence type="ECO:0000313" key="3">
    <source>
        <dbReference type="EMBL" id="WXB89640.1"/>
    </source>
</evidence>
<feature type="domain" description="Glycosyl transferase family 1" evidence="2">
    <location>
        <begin position="173"/>
        <end position="327"/>
    </location>
</feature>
<dbReference type="InterPro" id="IPR001296">
    <property type="entry name" value="Glyco_trans_1"/>
</dbReference>